<name>A0ABS6G4B0_9FIRM</name>
<comment type="caution">
    <text evidence="3">The sequence shown here is derived from an EMBL/GenBank/DDBJ whole genome shotgun (WGS) entry which is preliminary data.</text>
</comment>
<reference evidence="3 4" key="1">
    <citation type="submission" date="2021-06" db="EMBL/GenBank/DDBJ databases">
        <authorList>
            <person name="Sun Q."/>
            <person name="Li D."/>
        </authorList>
    </citation>
    <scope>NUCLEOTIDE SEQUENCE [LARGE SCALE GENOMIC DNA]</scope>
    <source>
        <strain evidence="3 4">MSJ-5</strain>
    </source>
</reference>
<feature type="transmembrane region" description="Helical" evidence="2">
    <location>
        <begin position="346"/>
        <end position="367"/>
    </location>
</feature>
<keyword evidence="2" id="KW-0812">Transmembrane</keyword>
<protein>
    <submittedName>
        <fullName evidence="3">DUF4153 domain-containing protein</fullName>
    </submittedName>
</protein>
<accession>A0ABS6G4B0</accession>
<feature type="transmembrane region" description="Helical" evidence="2">
    <location>
        <begin position="183"/>
        <end position="202"/>
    </location>
</feature>
<keyword evidence="4" id="KW-1185">Reference proteome</keyword>
<dbReference type="Proteomes" id="UP000779508">
    <property type="component" value="Unassembled WGS sequence"/>
</dbReference>
<feature type="transmembrane region" description="Helical" evidence="2">
    <location>
        <begin position="154"/>
        <end position="177"/>
    </location>
</feature>
<feature type="transmembrane region" description="Helical" evidence="2">
    <location>
        <begin position="87"/>
        <end position="104"/>
    </location>
</feature>
<sequence>MIEKMISYFQLLTSKLVTSINRFPETILLATSTVITLIYMNHLDYGNVNAREDLTRIAMVLAIGIPLCLCIKVFFERKQSLNKGIKLGIYLSAIVALILYYLFMLKDVNNISISRYIAFSISLYLTFSFIPYFFKKENYELYVITLFNRFVTTYLYSVILFLGLVAIIFTINILFTANISARIYFDLWLIVVGIFAPAFFLADIPEFGQKLNIREYSKVLKVLLLYIVMPLIVAYSAILYVYFIKILVTAQWPQGILANLVLWFSIISTIVIFFIYPLRNTNQWVKTFISFFPKLLIPLLIMMFVSIGIRINAYGITENRYFVLVAGLWVTGCMLYYILNRNPKNIVFTISLAIISVMVVTGPLSGYSVSKFSQNMRFEKILKANNMISNDKIIKPSSAIAKTDREQISSILLYFQNKHDLEDLKYLPKDFEIGQTKDVFGFELEQYYWGGSQDKYFNYRIVKNGEFLDIKDYDYFCDYTYYGEINIKNTEKPISISYSEQNRKLEILENNNVIYNENIDDIANKIYSKINESSVNKFDVSIDEMTYVDSRSNIEVMYIFNDISGTESPDGNKTIHPPMFYIFVKIK</sequence>
<dbReference type="RefSeq" id="WP_216418020.1">
    <property type="nucleotide sequence ID" value="NZ_JAHLQK010000005.1"/>
</dbReference>
<feature type="transmembrane region" description="Helical" evidence="2">
    <location>
        <begin position="288"/>
        <end position="309"/>
    </location>
</feature>
<gene>
    <name evidence="3" type="ORF">KQI88_13005</name>
</gene>
<organism evidence="3 4">
    <name type="scientific">Alkaliphilus flagellatus</name>
    <dbReference type="NCBI Taxonomy" id="2841507"/>
    <lineage>
        <taxon>Bacteria</taxon>
        <taxon>Bacillati</taxon>
        <taxon>Bacillota</taxon>
        <taxon>Clostridia</taxon>
        <taxon>Peptostreptococcales</taxon>
        <taxon>Natronincolaceae</taxon>
        <taxon>Alkaliphilus</taxon>
    </lineage>
</organism>
<keyword evidence="2" id="KW-0472">Membrane</keyword>
<evidence type="ECO:0000256" key="1">
    <source>
        <dbReference type="SAM" id="Coils"/>
    </source>
</evidence>
<feature type="transmembrane region" description="Helical" evidence="2">
    <location>
        <begin position="256"/>
        <end position="276"/>
    </location>
</feature>
<keyword evidence="2" id="KW-1133">Transmembrane helix</keyword>
<evidence type="ECO:0000313" key="4">
    <source>
        <dbReference type="Proteomes" id="UP000779508"/>
    </source>
</evidence>
<feature type="transmembrane region" description="Helical" evidence="2">
    <location>
        <begin position="116"/>
        <end position="134"/>
    </location>
</feature>
<keyword evidence="1" id="KW-0175">Coiled coil</keyword>
<feature type="transmembrane region" description="Helical" evidence="2">
    <location>
        <begin position="223"/>
        <end position="244"/>
    </location>
</feature>
<dbReference type="InterPro" id="IPR025291">
    <property type="entry name" value="DUF4153"/>
</dbReference>
<feature type="transmembrane region" description="Helical" evidence="2">
    <location>
        <begin position="321"/>
        <end position="339"/>
    </location>
</feature>
<feature type="coiled-coil region" evidence="1">
    <location>
        <begin position="498"/>
        <end position="525"/>
    </location>
</feature>
<feature type="transmembrane region" description="Helical" evidence="2">
    <location>
        <begin position="20"/>
        <end position="42"/>
    </location>
</feature>
<dbReference type="Pfam" id="PF13687">
    <property type="entry name" value="DUF4153"/>
    <property type="match status" value="1"/>
</dbReference>
<feature type="transmembrane region" description="Helical" evidence="2">
    <location>
        <begin position="54"/>
        <end position="75"/>
    </location>
</feature>
<dbReference type="EMBL" id="JAHLQK010000005">
    <property type="protein sequence ID" value="MBU5677333.1"/>
    <property type="molecule type" value="Genomic_DNA"/>
</dbReference>
<evidence type="ECO:0000256" key="2">
    <source>
        <dbReference type="SAM" id="Phobius"/>
    </source>
</evidence>
<evidence type="ECO:0000313" key="3">
    <source>
        <dbReference type="EMBL" id="MBU5677333.1"/>
    </source>
</evidence>
<proteinExistence type="predicted"/>